<organism evidence="1 2">
    <name type="scientific">Mytilus galloprovincialis</name>
    <name type="common">Mediterranean mussel</name>
    <dbReference type="NCBI Taxonomy" id="29158"/>
    <lineage>
        <taxon>Eukaryota</taxon>
        <taxon>Metazoa</taxon>
        <taxon>Spiralia</taxon>
        <taxon>Lophotrochozoa</taxon>
        <taxon>Mollusca</taxon>
        <taxon>Bivalvia</taxon>
        <taxon>Autobranchia</taxon>
        <taxon>Pteriomorphia</taxon>
        <taxon>Mytilida</taxon>
        <taxon>Mytiloidea</taxon>
        <taxon>Mytilidae</taxon>
        <taxon>Mytilinae</taxon>
        <taxon>Mytilus</taxon>
    </lineage>
</organism>
<dbReference type="Proteomes" id="UP000596742">
    <property type="component" value="Unassembled WGS sequence"/>
</dbReference>
<name>A0A8B6GA50_MYTGA</name>
<feature type="non-terminal residue" evidence="1">
    <location>
        <position position="1"/>
    </location>
</feature>
<keyword evidence="2" id="KW-1185">Reference proteome</keyword>
<dbReference type="EMBL" id="UYJE01008115">
    <property type="protein sequence ID" value="VDI61230.1"/>
    <property type="molecule type" value="Genomic_DNA"/>
</dbReference>
<gene>
    <name evidence="1" type="ORF">MGAL_10B062802</name>
</gene>
<protein>
    <submittedName>
        <fullName evidence="1">Uncharacterized protein</fullName>
    </submittedName>
</protein>
<comment type="caution">
    <text evidence="1">The sequence shown here is derived from an EMBL/GenBank/DDBJ whole genome shotgun (WGS) entry which is preliminary data.</text>
</comment>
<proteinExistence type="predicted"/>
<accession>A0A8B6GA50</accession>
<evidence type="ECO:0000313" key="1">
    <source>
        <dbReference type="EMBL" id="VDI61230.1"/>
    </source>
</evidence>
<reference evidence="1" key="1">
    <citation type="submission" date="2018-11" db="EMBL/GenBank/DDBJ databases">
        <authorList>
            <person name="Alioto T."/>
            <person name="Alioto T."/>
        </authorList>
    </citation>
    <scope>NUCLEOTIDE SEQUENCE</scope>
</reference>
<dbReference type="AlphaFoldDB" id="A0A8B6GA50"/>
<sequence>MDINVITPSVQIHYRELHGWLLYHVAMKTVAKALCVFQLLFKGSLADYNLYKRSDILGKAEVLNHLKDALTKFTLKYKMFGLPPNALHTNLSPSTAPVKVNVFPSDFDYKKGRVSSVKNTAFSFQTKRKKYHSTR</sequence>
<evidence type="ECO:0000313" key="2">
    <source>
        <dbReference type="Proteomes" id="UP000596742"/>
    </source>
</evidence>